<dbReference type="Proteomes" id="UP000701702">
    <property type="component" value="Unassembled WGS sequence"/>
</dbReference>
<evidence type="ECO:0000313" key="2">
    <source>
        <dbReference type="EMBL" id="CAG9165742.1"/>
    </source>
</evidence>
<protein>
    <submittedName>
        <fullName evidence="2">Uncharacterized protein</fullName>
    </submittedName>
</protein>
<evidence type="ECO:0000313" key="3">
    <source>
        <dbReference type="Proteomes" id="UP000701702"/>
    </source>
</evidence>
<evidence type="ECO:0000256" key="1">
    <source>
        <dbReference type="SAM" id="MobiDB-lite"/>
    </source>
</evidence>
<sequence>MKHRGIVQAVCMSSTGEQVQSQKGRDRGKLHNATFPGRSLNRTCGTRST</sequence>
<reference evidence="2 3" key="1">
    <citation type="submission" date="2021-08" db="EMBL/GenBank/DDBJ databases">
        <authorList>
            <person name="Peeters C."/>
        </authorList>
    </citation>
    <scope>NUCLEOTIDE SEQUENCE [LARGE SCALE GENOMIC DNA]</scope>
    <source>
        <strain evidence="2 3">LMG 23994</strain>
    </source>
</reference>
<comment type="caution">
    <text evidence="2">The sequence shown here is derived from an EMBL/GenBank/DDBJ whole genome shotgun (WGS) entry which is preliminary data.</text>
</comment>
<gene>
    <name evidence="2" type="ORF">LMG23994_00801</name>
</gene>
<feature type="compositionally biased region" description="Polar residues" evidence="1">
    <location>
        <begin position="40"/>
        <end position="49"/>
    </location>
</feature>
<name>A0ABM8WEK5_9BURK</name>
<proteinExistence type="predicted"/>
<feature type="compositionally biased region" description="Polar residues" evidence="1">
    <location>
        <begin position="13"/>
        <end position="22"/>
    </location>
</feature>
<organism evidence="2 3">
    <name type="scientific">Cupriavidus pinatubonensis</name>
    <dbReference type="NCBI Taxonomy" id="248026"/>
    <lineage>
        <taxon>Bacteria</taxon>
        <taxon>Pseudomonadati</taxon>
        <taxon>Pseudomonadota</taxon>
        <taxon>Betaproteobacteria</taxon>
        <taxon>Burkholderiales</taxon>
        <taxon>Burkholderiaceae</taxon>
        <taxon>Cupriavidus</taxon>
    </lineage>
</organism>
<dbReference type="EMBL" id="CAJZAF010000003">
    <property type="protein sequence ID" value="CAG9165742.1"/>
    <property type="molecule type" value="Genomic_DNA"/>
</dbReference>
<keyword evidence="3" id="KW-1185">Reference proteome</keyword>
<accession>A0ABM8WEK5</accession>
<feature type="region of interest" description="Disordered" evidence="1">
    <location>
        <begin position="13"/>
        <end position="49"/>
    </location>
</feature>